<dbReference type="GO" id="GO:0032259">
    <property type="term" value="P:methylation"/>
    <property type="evidence" value="ECO:0007669"/>
    <property type="project" value="InterPro"/>
</dbReference>
<dbReference type="GO" id="GO:0006304">
    <property type="term" value="P:DNA modification"/>
    <property type="evidence" value="ECO:0007669"/>
    <property type="project" value="InterPro"/>
</dbReference>
<accession>X1H919</accession>
<sequence length="134" mass="14667">MLVGKGRSHKKLVEEDITGVDIMPFAAHLAALNLTMQSPLEPTDKTRIGTGNSLNLTPGDEVGNVAGWLRAFGGDVIGVDVNQPLTKGEVFKLQPVDVVIMNPPFTRKENLTPGMKSVQWSFLGDQNYWAYFIP</sequence>
<dbReference type="EMBL" id="BARU01012490">
    <property type="protein sequence ID" value="GAH41818.1"/>
    <property type="molecule type" value="Genomic_DNA"/>
</dbReference>
<dbReference type="SUPFAM" id="SSF53335">
    <property type="entry name" value="S-adenosyl-L-methionine-dependent methyltransferases"/>
    <property type="match status" value="1"/>
</dbReference>
<evidence type="ECO:0008006" key="2">
    <source>
        <dbReference type="Google" id="ProtNLM"/>
    </source>
</evidence>
<dbReference type="Gene3D" id="3.40.50.150">
    <property type="entry name" value="Vaccinia Virus protein VP39"/>
    <property type="match status" value="1"/>
</dbReference>
<dbReference type="InterPro" id="IPR002052">
    <property type="entry name" value="DNA_methylase_N6_adenine_CS"/>
</dbReference>
<organism evidence="1">
    <name type="scientific">marine sediment metagenome</name>
    <dbReference type="NCBI Taxonomy" id="412755"/>
    <lineage>
        <taxon>unclassified sequences</taxon>
        <taxon>metagenomes</taxon>
        <taxon>ecological metagenomes</taxon>
    </lineage>
</organism>
<feature type="non-terminal residue" evidence="1">
    <location>
        <position position="134"/>
    </location>
</feature>
<gene>
    <name evidence="1" type="ORF">S03H2_23014</name>
</gene>
<comment type="caution">
    <text evidence="1">The sequence shown here is derived from an EMBL/GenBank/DDBJ whole genome shotgun (WGS) entry which is preliminary data.</text>
</comment>
<dbReference type="GO" id="GO:0003676">
    <property type="term" value="F:nucleic acid binding"/>
    <property type="evidence" value="ECO:0007669"/>
    <property type="project" value="InterPro"/>
</dbReference>
<reference evidence="1" key="1">
    <citation type="journal article" date="2014" name="Front. Microbiol.">
        <title>High frequency of phylogenetically diverse reductive dehalogenase-homologous genes in deep subseafloor sedimentary metagenomes.</title>
        <authorList>
            <person name="Kawai M."/>
            <person name="Futagami T."/>
            <person name="Toyoda A."/>
            <person name="Takaki Y."/>
            <person name="Nishi S."/>
            <person name="Hori S."/>
            <person name="Arai W."/>
            <person name="Tsubouchi T."/>
            <person name="Morono Y."/>
            <person name="Uchiyama I."/>
            <person name="Ito T."/>
            <person name="Fujiyama A."/>
            <person name="Inagaki F."/>
            <person name="Takami H."/>
        </authorList>
    </citation>
    <scope>NUCLEOTIDE SEQUENCE</scope>
    <source>
        <strain evidence="1">Expedition CK06-06</strain>
    </source>
</reference>
<proteinExistence type="predicted"/>
<evidence type="ECO:0000313" key="1">
    <source>
        <dbReference type="EMBL" id="GAH41818.1"/>
    </source>
</evidence>
<protein>
    <recommendedName>
        <fullName evidence="2">Methyltransferase small domain-containing protein</fullName>
    </recommendedName>
</protein>
<dbReference type="AlphaFoldDB" id="X1H919"/>
<dbReference type="PROSITE" id="PS00092">
    <property type="entry name" value="N6_MTASE"/>
    <property type="match status" value="1"/>
</dbReference>
<name>X1H919_9ZZZZ</name>
<dbReference type="GO" id="GO:0008168">
    <property type="term" value="F:methyltransferase activity"/>
    <property type="evidence" value="ECO:0007669"/>
    <property type="project" value="InterPro"/>
</dbReference>
<dbReference type="InterPro" id="IPR029063">
    <property type="entry name" value="SAM-dependent_MTases_sf"/>
</dbReference>